<dbReference type="Proteomes" id="UP000434639">
    <property type="component" value="Unassembled WGS sequence"/>
</dbReference>
<accession>A0A7X2V3R8</accession>
<keyword evidence="8" id="KW-0862">Zinc</keyword>
<evidence type="ECO:0000256" key="7">
    <source>
        <dbReference type="ARBA" id="ARBA00022801"/>
    </source>
</evidence>
<dbReference type="PANTHER" id="PTHR30616">
    <property type="entry name" value="UNCHARACTERIZED PROTEIN YFIH"/>
    <property type="match status" value="1"/>
</dbReference>
<dbReference type="EMBL" id="WMIB01000002">
    <property type="protein sequence ID" value="MTH52650.1"/>
    <property type="molecule type" value="Genomic_DNA"/>
</dbReference>
<protein>
    <recommendedName>
        <fullName evidence="12">Purine nucleoside phosphorylase</fullName>
    </recommendedName>
</protein>
<gene>
    <name evidence="13" type="primary">pgeF</name>
    <name evidence="13" type="ORF">GKZ89_04455</name>
</gene>
<evidence type="ECO:0000256" key="10">
    <source>
        <dbReference type="ARBA" id="ARBA00048968"/>
    </source>
</evidence>
<evidence type="ECO:0000256" key="6">
    <source>
        <dbReference type="ARBA" id="ARBA00022723"/>
    </source>
</evidence>
<dbReference type="Pfam" id="PF02578">
    <property type="entry name" value="Cu-oxidase_4"/>
    <property type="match status" value="1"/>
</dbReference>
<evidence type="ECO:0000256" key="4">
    <source>
        <dbReference type="ARBA" id="ARBA00007353"/>
    </source>
</evidence>
<dbReference type="OrthoDB" id="4279at2"/>
<evidence type="ECO:0000313" key="13">
    <source>
        <dbReference type="EMBL" id="MTH52650.1"/>
    </source>
</evidence>
<dbReference type="GO" id="GO:0016787">
    <property type="term" value="F:hydrolase activity"/>
    <property type="evidence" value="ECO:0007669"/>
    <property type="project" value="UniProtKB-KW"/>
</dbReference>
<evidence type="ECO:0000256" key="2">
    <source>
        <dbReference type="ARBA" id="ARBA00001947"/>
    </source>
</evidence>
<keyword evidence="5" id="KW-0808">Transferase</keyword>
<evidence type="ECO:0000256" key="12">
    <source>
        <dbReference type="RuleBase" id="RU361274"/>
    </source>
</evidence>
<dbReference type="InterPro" id="IPR003730">
    <property type="entry name" value="Cu_polyphenol_OxRdtase"/>
</dbReference>
<dbReference type="CDD" id="cd16833">
    <property type="entry name" value="YfiH"/>
    <property type="match status" value="1"/>
</dbReference>
<comment type="similarity">
    <text evidence="4 12">Belongs to the purine nucleoside phosphorylase YfiH/LACC1 family.</text>
</comment>
<evidence type="ECO:0000256" key="8">
    <source>
        <dbReference type="ARBA" id="ARBA00022833"/>
    </source>
</evidence>
<evidence type="ECO:0000256" key="9">
    <source>
        <dbReference type="ARBA" id="ARBA00047989"/>
    </source>
</evidence>
<evidence type="ECO:0000256" key="5">
    <source>
        <dbReference type="ARBA" id="ARBA00022679"/>
    </source>
</evidence>
<comment type="caution">
    <text evidence="13">The sequence shown here is derived from an EMBL/GenBank/DDBJ whole genome shotgun (WGS) entry which is preliminary data.</text>
</comment>
<sequence>MRKEPFISDRRSFLRLQCDSVPSLVAGFTVRSGGVSHSPYSSMNMGLHVGDSADAVAENRRMCAEESGIPLENWTFADQVHGPAIVKTGPDDAGKGIYQYSDAVPETDGLYTDSRNTAAALAFADCTPIFFYEEAAGLAGIAHAGWKGSVSNIAGSMVSRWCEEEGADPGKIHAVIGPSIGPCCYVVDDRVISKVNGHYRQDEELPYTSAGTGQYRLDLKKFNEALLIKAGLDKKNISVSGLCTSCNEDLFFSHRRDGGKTGRMIGFIGWKEEGS</sequence>
<dbReference type="GO" id="GO:0005507">
    <property type="term" value="F:copper ion binding"/>
    <property type="evidence" value="ECO:0007669"/>
    <property type="project" value="TreeGrafter"/>
</dbReference>
<keyword evidence="7" id="KW-0378">Hydrolase</keyword>
<comment type="cofactor">
    <cofactor evidence="2">
        <name>Zn(2+)</name>
        <dbReference type="ChEBI" id="CHEBI:29105"/>
    </cofactor>
</comment>
<organism evidence="13 14">
    <name type="scientific">Metabacillus mangrovi</name>
    <dbReference type="NCBI Taxonomy" id="1491830"/>
    <lineage>
        <taxon>Bacteria</taxon>
        <taxon>Bacillati</taxon>
        <taxon>Bacillota</taxon>
        <taxon>Bacilli</taxon>
        <taxon>Bacillales</taxon>
        <taxon>Bacillaceae</taxon>
        <taxon>Metabacillus</taxon>
    </lineage>
</organism>
<comment type="catalytic activity">
    <reaction evidence="9">
        <text>adenosine + H2O + H(+) = inosine + NH4(+)</text>
        <dbReference type="Rhea" id="RHEA:24408"/>
        <dbReference type="ChEBI" id="CHEBI:15377"/>
        <dbReference type="ChEBI" id="CHEBI:15378"/>
        <dbReference type="ChEBI" id="CHEBI:16335"/>
        <dbReference type="ChEBI" id="CHEBI:17596"/>
        <dbReference type="ChEBI" id="CHEBI:28938"/>
        <dbReference type="EC" id="3.5.4.4"/>
    </reaction>
    <physiologicalReaction direction="left-to-right" evidence="9">
        <dbReference type="Rhea" id="RHEA:24409"/>
    </physiologicalReaction>
</comment>
<dbReference type="AlphaFoldDB" id="A0A7X2V3R8"/>
<comment type="catalytic activity">
    <reaction evidence="1">
        <text>inosine + phosphate = alpha-D-ribose 1-phosphate + hypoxanthine</text>
        <dbReference type="Rhea" id="RHEA:27646"/>
        <dbReference type="ChEBI" id="CHEBI:17368"/>
        <dbReference type="ChEBI" id="CHEBI:17596"/>
        <dbReference type="ChEBI" id="CHEBI:43474"/>
        <dbReference type="ChEBI" id="CHEBI:57720"/>
        <dbReference type="EC" id="2.4.2.1"/>
    </reaction>
    <physiologicalReaction direction="left-to-right" evidence="1">
        <dbReference type="Rhea" id="RHEA:27647"/>
    </physiologicalReaction>
</comment>
<evidence type="ECO:0000256" key="3">
    <source>
        <dbReference type="ARBA" id="ARBA00003215"/>
    </source>
</evidence>
<keyword evidence="6" id="KW-0479">Metal-binding</keyword>
<comment type="catalytic activity">
    <reaction evidence="10">
        <text>adenosine + phosphate = alpha-D-ribose 1-phosphate + adenine</text>
        <dbReference type="Rhea" id="RHEA:27642"/>
        <dbReference type="ChEBI" id="CHEBI:16335"/>
        <dbReference type="ChEBI" id="CHEBI:16708"/>
        <dbReference type="ChEBI" id="CHEBI:43474"/>
        <dbReference type="ChEBI" id="CHEBI:57720"/>
        <dbReference type="EC" id="2.4.2.1"/>
    </reaction>
    <physiologicalReaction direction="left-to-right" evidence="10">
        <dbReference type="Rhea" id="RHEA:27643"/>
    </physiologicalReaction>
</comment>
<proteinExistence type="inferred from homology"/>
<evidence type="ECO:0000313" key="14">
    <source>
        <dbReference type="Proteomes" id="UP000434639"/>
    </source>
</evidence>
<dbReference type="GO" id="GO:0017061">
    <property type="term" value="F:S-methyl-5-thioadenosine phosphorylase activity"/>
    <property type="evidence" value="ECO:0007669"/>
    <property type="project" value="UniProtKB-EC"/>
</dbReference>
<evidence type="ECO:0000256" key="11">
    <source>
        <dbReference type="ARBA" id="ARBA00049893"/>
    </source>
</evidence>
<dbReference type="InterPro" id="IPR011324">
    <property type="entry name" value="Cytotoxic_necrot_fac-like_cat"/>
</dbReference>
<dbReference type="SUPFAM" id="SSF64438">
    <property type="entry name" value="CNF1/YfiH-like putative cysteine hydrolases"/>
    <property type="match status" value="1"/>
</dbReference>
<name>A0A7X2V3R8_9BACI</name>
<comment type="catalytic activity">
    <reaction evidence="11">
        <text>S-methyl-5'-thioadenosine + phosphate = 5-(methylsulfanyl)-alpha-D-ribose 1-phosphate + adenine</text>
        <dbReference type="Rhea" id="RHEA:11852"/>
        <dbReference type="ChEBI" id="CHEBI:16708"/>
        <dbReference type="ChEBI" id="CHEBI:17509"/>
        <dbReference type="ChEBI" id="CHEBI:43474"/>
        <dbReference type="ChEBI" id="CHEBI:58533"/>
        <dbReference type="EC" id="2.4.2.28"/>
    </reaction>
    <physiologicalReaction direction="left-to-right" evidence="11">
        <dbReference type="Rhea" id="RHEA:11853"/>
    </physiologicalReaction>
</comment>
<reference evidence="13 14" key="1">
    <citation type="journal article" date="2017" name="Int. J. Syst. Evol. Microbiol.">
        <title>Bacillus mangrovi sp. nov., isolated from a sediment sample from a mangrove forest.</title>
        <authorList>
            <person name="Gupta V."/>
            <person name="Singh P.K."/>
            <person name="Korpole S."/>
            <person name="Tanuku N.R.S."/>
            <person name="Pinnaka A.K."/>
        </authorList>
    </citation>
    <scope>NUCLEOTIDE SEQUENCE [LARGE SCALE GENOMIC DNA]</scope>
    <source>
        <strain evidence="13 14">KCTC 33872</strain>
    </source>
</reference>
<dbReference type="RefSeq" id="WP_155111195.1">
    <property type="nucleotide sequence ID" value="NZ_WMIB01000002.1"/>
</dbReference>
<comment type="function">
    <text evidence="3">Purine nucleoside enzyme that catalyzes the phosphorolysis of adenosine and inosine nucleosides, yielding D-ribose 1-phosphate and the respective free bases, adenine and hypoxanthine. Also catalyzes the phosphorolysis of S-methyl-5'-thioadenosine into adenine and S-methyl-5-thio-alpha-D-ribose 1-phosphate. Also has adenosine deaminase activity.</text>
</comment>
<dbReference type="NCBIfam" id="TIGR00726">
    <property type="entry name" value="peptidoglycan editing factor PgeF"/>
    <property type="match status" value="1"/>
</dbReference>
<evidence type="ECO:0000256" key="1">
    <source>
        <dbReference type="ARBA" id="ARBA00000553"/>
    </source>
</evidence>
<dbReference type="Gene3D" id="3.60.140.10">
    <property type="entry name" value="CNF1/YfiH-like putative cysteine hydrolases"/>
    <property type="match status" value="1"/>
</dbReference>
<dbReference type="PANTHER" id="PTHR30616:SF2">
    <property type="entry name" value="PURINE NUCLEOSIDE PHOSPHORYLASE LACC1"/>
    <property type="match status" value="1"/>
</dbReference>
<dbReference type="InterPro" id="IPR038371">
    <property type="entry name" value="Cu_polyphenol_OxRdtase_sf"/>
</dbReference>
<keyword evidence="14" id="KW-1185">Reference proteome</keyword>